<reference evidence="1 2" key="1">
    <citation type="submission" date="2022-04" db="EMBL/GenBank/DDBJ databases">
        <title>Halobacillus sp. isolated from saltern.</title>
        <authorList>
            <person name="Won M."/>
            <person name="Lee C.-M."/>
            <person name="Woen H.-Y."/>
            <person name="Kwon S.-W."/>
        </authorList>
    </citation>
    <scope>NUCLEOTIDE SEQUENCE [LARGE SCALE GENOMIC DNA]</scope>
    <source>
        <strain evidence="1 2">SSTM10-2</strain>
    </source>
</reference>
<dbReference type="RefSeq" id="WP_244753676.1">
    <property type="nucleotide sequence ID" value="NZ_CP095074.1"/>
</dbReference>
<organism evidence="1 2">
    <name type="scientific">Halobacillus shinanisalinarum</name>
    <dbReference type="NCBI Taxonomy" id="2932258"/>
    <lineage>
        <taxon>Bacteria</taxon>
        <taxon>Bacillati</taxon>
        <taxon>Bacillota</taxon>
        <taxon>Bacilli</taxon>
        <taxon>Bacillales</taxon>
        <taxon>Bacillaceae</taxon>
        <taxon>Halobacillus</taxon>
    </lineage>
</organism>
<keyword evidence="2" id="KW-1185">Reference proteome</keyword>
<protein>
    <submittedName>
        <fullName evidence="1">Uncharacterized protein</fullName>
    </submittedName>
</protein>
<name>A0ABY4H377_9BACI</name>
<evidence type="ECO:0000313" key="1">
    <source>
        <dbReference type="EMBL" id="UOQ94067.1"/>
    </source>
</evidence>
<gene>
    <name evidence="1" type="ORF">MUO14_03600</name>
</gene>
<sequence>MLNALLERVFQRLNTQNVEEVIARTNPKWSRGKKQKNKQDLLPDFLDLADFIEEGEIEDFVEMAVMTNQKGWPAYTYRVRSTEFFQTDQSEKFDSVPFQNHYIIILEDSCETEDEYRFNLRIKEYAEKWRHGGVLNTDSLTAVYRIPVIINKIKEKLTIHAGNETIHDVVSTYLKNNLNWPISQYTIRENINQTFQLGNASYNTAIFLDFIYNRLSKHGIEVKFEEIKFDTEGRLQNSEGIKKITLNGSNILSSQSACEYITMGSSIIVFKLKMTYNNRNFSGAFSVKERDMDTLKIVVIDQFESEFKEEVMEIIQDCYIQMCTSGIYDMNETKRTLDTIYEKFARGIS</sequence>
<dbReference type="EMBL" id="CP095074">
    <property type="protein sequence ID" value="UOQ94067.1"/>
    <property type="molecule type" value="Genomic_DNA"/>
</dbReference>
<dbReference type="Proteomes" id="UP000831880">
    <property type="component" value="Chromosome"/>
</dbReference>
<evidence type="ECO:0000313" key="2">
    <source>
        <dbReference type="Proteomes" id="UP000831880"/>
    </source>
</evidence>
<proteinExistence type="predicted"/>
<accession>A0ABY4H377</accession>